<dbReference type="Pfam" id="PF00067">
    <property type="entry name" value="p450"/>
    <property type="match status" value="1"/>
</dbReference>
<dbReference type="InterPro" id="IPR036396">
    <property type="entry name" value="Cyt_P450_sf"/>
</dbReference>
<organism evidence="9 10">
    <name type="scientific">Streptomyces capoamus</name>
    <dbReference type="NCBI Taxonomy" id="68183"/>
    <lineage>
        <taxon>Bacteria</taxon>
        <taxon>Bacillati</taxon>
        <taxon>Actinomycetota</taxon>
        <taxon>Actinomycetes</taxon>
        <taxon>Kitasatosporales</taxon>
        <taxon>Streptomycetaceae</taxon>
        <taxon>Streptomyces</taxon>
    </lineage>
</organism>
<dbReference type="AlphaFoldDB" id="A0A919C357"/>
<evidence type="ECO:0000256" key="8">
    <source>
        <dbReference type="SAM" id="MobiDB-lite"/>
    </source>
</evidence>
<dbReference type="PROSITE" id="PS00086">
    <property type="entry name" value="CYTOCHROME_P450"/>
    <property type="match status" value="1"/>
</dbReference>
<keyword evidence="10" id="KW-1185">Reference proteome</keyword>
<feature type="region of interest" description="Disordered" evidence="8">
    <location>
        <begin position="1"/>
        <end position="32"/>
    </location>
</feature>
<keyword evidence="4 7" id="KW-0560">Oxidoreductase</keyword>
<proteinExistence type="inferred from homology"/>
<keyword evidence="3 7" id="KW-0479">Metal-binding</keyword>
<comment type="caution">
    <text evidence="9">The sequence shown here is derived from an EMBL/GenBank/DDBJ whole genome shotgun (WGS) entry which is preliminary data.</text>
</comment>
<dbReference type="GO" id="GO:0020037">
    <property type="term" value="F:heme binding"/>
    <property type="evidence" value="ECO:0007669"/>
    <property type="project" value="InterPro"/>
</dbReference>
<dbReference type="GO" id="GO:0016705">
    <property type="term" value="F:oxidoreductase activity, acting on paired donors, with incorporation or reduction of molecular oxygen"/>
    <property type="evidence" value="ECO:0007669"/>
    <property type="project" value="InterPro"/>
</dbReference>
<dbReference type="SUPFAM" id="SSF48264">
    <property type="entry name" value="Cytochrome P450"/>
    <property type="match status" value="1"/>
</dbReference>
<dbReference type="GO" id="GO:0004497">
    <property type="term" value="F:monooxygenase activity"/>
    <property type="evidence" value="ECO:0007669"/>
    <property type="project" value="UniProtKB-KW"/>
</dbReference>
<dbReference type="PANTHER" id="PTHR46696:SF1">
    <property type="entry name" value="CYTOCHROME P450 YJIB-RELATED"/>
    <property type="match status" value="1"/>
</dbReference>
<dbReference type="FunFam" id="1.10.630.10:FF:000018">
    <property type="entry name" value="Cytochrome P450 monooxygenase"/>
    <property type="match status" value="1"/>
</dbReference>
<dbReference type="PANTHER" id="PTHR46696">
    <property type="entry name" value="P450, PUTATIVE (EUROFUNG)-RELATED"/>
    <property type="match status" value="1"/>
</dbReference>
<dbReference type="InterPro" id="IPR002397">
    <property type="entry name" value="Cyt_P450_B"/>
</dbReference>
<evidence type="ECO:0000256" key="3">
    <source>
        <dbReference type="ARBA" id="ARBA00022723"/>
    </source>
</evidence>
<evidence type="ECO:0000256" key="6">
    <source>
        <dbReference type="ARBA" id="ARBA00023033"/>
    </source>
</evidence>
<keyword evidence="6 7" id="KW-0503">Monooxygenase</keyword>
<evidence type="ECO:0000256" key="2">
    <source>
        <dbReference type="ARBA" id="ARBA00022617"/>
    </source>
</evidence>
<dbReference type="RefSeq" id="WP_189981162.1">
    <property type="nucleotide sequence ID" value="NZ_BNBF01000006.1"/>
</dbReference>
<evidence type="ECO:0000313" key="9">
    <source>
        <dbReference type="EMBL" id="GHG46731.1"/>
    </source>
</evidence>
<evidence type="ECO:0000256" key="1">
    <source>
        <dbReference type="ARBA" id="ARBA00010617"/>
    </source>
</evidence>
<dbReference type="Proteomes" id="UP000619355">
    <property type="component" value="Unassembled WGS sequence"/>
</dbReference>
<evidence type="ECO:0000256" key="7">
    <source>
        <dbReference type="RuleBase" id="RU000461"/>
    </source>
</evidence>
<accession>A0A919C357</accession>
<evidence type="ECO:0000256" key="4">
    <source>
        <dbReference type="ARBA" id="ARBA00023002"/>
    </source>
</evidence>
<evidence type="ECO:0000256" key="5">
    <source>
        <dbReference type="ARBA" id="ARBA00023004"/>
    </source>
</evidence>
<evidence type="ECO:0000313" key="10">
    <source>
        <dbReference type="Proteomes" id="UP000619355"/>
    </source>
</evidence>
<dbReference type="InterPro" id="IPR001128">
    <property type="entry name" value="Cyt_P450"/>
</dbReference>
<keyword evidence="5 7" id="KW-0408">Iron</keyword>
<name>A0A919C357_9ACTN</name>
<sequence length="426" mass="47047">MPLDPASASPDPVCARPDASPAPPGRPAAPPVRFWPVEDLPGLDPDPFLDELLREEPVTRIRLPHGAGHAWLVTRYEDVRFVTSDPRFSRERVVGRDVTSMRPVPVASQTAGLQYIDPPRHTRLRRVVARAFTGRSMRRIRPLAEHRAAELLDGMRRAGPPADLMEHLHGPFPLAVLRDFLGVEEKDWHHWAETGEALLSAGAQAEERSREAARATRARITELLRHRRTEPRDDLATVLAQAAATGEISDDEALSLAMAVQVSGGHAVRSNSGSMMYALLTHPEQLDRLRREPELLPRAVEELFRYVPHRNGVGIPRIATEDVEVGGRLIRAGDVVYNAYLAANRDPAVFPDPDTLDFGRAGPAHLAFGHGPHHCLAAVMARTEAEVMIGSVLTRFPGIRLAVPPGEVEFQRRGLIRGPRTLPVTW</sequence>
<protein>
    <submittedName>
        <fullName evidence="9">Biflaviolin synthase CYP158A2</fullName>
    </submittedName>
</protein>
<dbReference type="PRINTS" id="PR00359">
    <property type="entry name" value="BP450"/>
</dbReference>
<gene>
    <name evidence="9" type="primary">cyp158a2</name>
    <name evidence="9" type="ORF">GCM10018980_25900</name>
</gene>
<reference evidence="10" key="1">
    <citation type="journal article" date="2019" name="Int. J. Syst. Evol. Microbiol.">
        <title>The Global Catalogue of Microorganisms (GCM) 10K type strain sequencing project: providing services to taxonomists for standard genome sequencing and annotation.</title>
        <authorList>
            <consortium name="The Broad Institute Genomics Platform"/>
            <consortium name="The Broad Institute Genome Sequencing Center for Infectious Disease"/>
            <person name="Wu L."/>
            <person name="Ma J."/>
        </authorList>
    </citation>
    <scope>NUCLEOTIDE SEQUENCE [LARGE SCALE GENOMIC DNA]</scope>
    <source>
        <strain evidence="10">JCM 4253</strain>
    </source>
</reference>
<dbReference type="Gene3D" id="1.10.630.10">
    <property type="entry name" value="Cytochrome P450"/>
    <property type="match status" value="1"/>
</dbReference>
<dbReference type="GO" id="GO:0005506">
    <property type="term" value="F:iron ion binding"/>
    <property type="evidence" value="ECO:0007669"/>
    <property type="project" value="InterPro"/>
</dbReference>
<dbReference type="EMBL" id="BNBF01000006">
    <property type="protein sequence ID" value="GHG46731.1"/>
    <property type="molecule type" value="Genomic_DNA"/>
</dbReference>
<dbReference type="CDD" id="cd11031">
    <property type="entry name" value="Cyp158A-like"/>
    <property type="match status" value="1"/>
</dbReference>
<dbReference type="InterPro" id="IPR017972">
    <property type="entry name" value="Cyt_P450_CS"/>
</dbReference>
<comment type="similarity">
    <text evidence="1 7">Belongs to the cytochrome P450 family.</text>
</comment>
<keyword evidence="2 7" id="KW-0349">Heme</keyword>
<feature type="compositionally biased region" description="Pro residues" evidence="8">
    <location>
        <begin position="20"/>
        <end position="30"/>
    </location>
</feature>